<evidence type="ECO:0000256" key="1">
    <source>
        <dbReference type="ARBA" id="ARBA00022527"/>
    </source>
</evidence>
<evidence type="ECO:0000313" key="11">
    <source>
        <dbReference type="EMBL" id="KAI1703132.1"/>
    </source>
</evidence>
<dbReference type="PROSITE" id="PS00107">
    <property type="entry name" value="PROTEIN_KINASE_ATP"/>
    <property type="match status" value="1"/>
</dbReference>
<gene>
    <name evidence="11" type="ORF">DdX_15067</name>
</gene>
<evidence type="ECO:0000256" key="2">
    <source>
        <dbReference type="ARBA" id="ARBA00022553"/>
    </source>
</evidence>
<feature type="signal peptide" evidence="9">
    <location>
        <begin position="1"/>
        <end position="19"/>
    </location>
</feature>
<protein>
    <submittedName>
        <fullName evidence="11">Protein kinase domain-containing protein</fullName>
    </submittedName>
</protein>
<keyword evidence="9" id="KW-0732">Signal</keyword>
<evidence type="ECO:0000313" key="12">
    <source>
        <dbReference type="Proteomes" id="UP001201812"/>
    </source>
</evidence>
<dbReference type="PROSITE" id="PS00108">
    <property type="entry name" value="PROTEIN_KINASE_ST"/>
    <property type="match status" value="1"/>
</dbReference>
<dbReference type="EMBL" id="JAKKPZ010000087">
    <property type="protein sequence ID" value="KAI1703132.1"/>
    <property type="molecule type" value="Genomic_DNA"/>
</dbReference>
<reference evidence="11" key="1">
    <citation type="submission" date="2022-01" db="EMBL/GenBank/DDBJ databases">
        <title>Genome Sequence Resource for Two Populations of Ditylenchus destructor, the Migratory Endoparasitic Phytonematode.</title>
        <authorList>
            <person name="Zhang H."/>
            <person name="Lin R."/>
            <person name="Xie B."/>
        </authorList>
    </citation>
    <scope>NUCLEOTIDE SEQUENCE</scope>
    <source>
        <strain evidence="11">BazhouSP</strain>
    </source>
</reference>
<name>A0AAD4R1A3_9BILA</name>
<organism evidence="11 12">
    <name type="scientific">Ditylenchus destructor</name>
    <dbReference type="NCBI Taxonomy" id="166010"/>
    <lineage>
        <taxon>Eukaryota</taxon>
        <taxon>Metazoa</taxon>
        <taxon>Ecdysozoa</taxon>
        <taxon>Nematoda</taxon>
        <taxon>Chromadorea</taxon>
        <taxon>Rhabditida</taxon>
        <taxon>Tylenchina</taxon>
        <taxon>Tylenchomorpha</taxon>
        <taxon>Sphaerularioidea</taxon>
        <taxon>Anguinidae</taxon>
        <taxon>Anguininae</taxon>
        <taxon>Ditylenchus</taxon>
    </lineage>
</organism>
<keyword evidence="6 7" id="KW-0067">ATP-binding</keyword>
<dbReference type="InterPro" id="IPR008271">
    <property type="entry name" value="Ser/Thr_kinase_AS"/>
</dbReference>
<dbReference type="SUPFAM" id="SSF56112">
    <property type="entry name" value="Protein kinase-like (PK-like)"/>
    <property type="match status" value="1"/>
</dbReference>
<evidence type="ECO:0000256" key="3">
    <source>
        <dbReference type="ARBA" id="ARBA00022679"/>
    </source>
</evidence>
<dbReference type="Gene3D" id="3.30.200.20">
    <property type="entry name" value="Phosphorylase Kinase, domain 1"/>
    <property type="match status" value="1"/>
</dbReference>
<feature type="binding site" evidence="7">
    <location>
        <position position="67"/>
    </location>
    <ligand>
        <name>ATP</name>
        <dbReference type="ChEBI" id="CHEBI:30616"/>
    </ligand>
</feature>
<comment type="caution">
    <text evidence="11">The sequence shown here is derived from an EMBL/GenBank/DDBJ whole genome shotgun (WGS) entry which is preliminary data.</text>
</comment>
<proteinExistence type="inferred from homology"/>
<dbReference type="InterPro" id="IPR017441">
    <property type="entry name" value="Protein_kinase_ATP_BS"/>
</dbReference>
<dbReference type="PANTHER" id="PTHR24351">
    <property type="entry name" value="RIBOSOMAL PROTEIN S6 KINASE"/>
    <property type="match status" value="1"/>
</dbReference>
<evidence type="ECO:0000256" key="9">
    <source>
        <dbReference type="SAM" id="SignalP"/>
    </source>
</evidence>
<dbReference type="Gene3D" id="1.10.510.10">
    <property type="entry name" value="Transferase(Phosphotransferase) domain 1"/>
    <property type="match status" value="1"/>
</dbReference>
<dbReference type="InterPro" id="IPR011009">
    <property type="entry name" value="Kinase-like_dom_sf"/>
</dbReference>
<sequence length="332" mass="37585">MLQLLHIIPLFCLFTIVLNETKHGEELSFGRNGTVRVLKYLGEGSFGKVFRAQQISNGEPLGIVALKRLTISKKKDMSHIKLTENEIKLHEMFKTGPHIAKYVGGNRTEDERYVKFDIAIELADGGDMKRLQRSVLKAGKSFGENGVAYYLHKILLALEFIHGLRYVHRDLKPDNILLRETGEPIVSDFGLSGFADDKRKSQRNCGSGLYRAPQVFLARNQSWKEVKEKDTVDKVVGFAERKIKEKLTGQKQAKKVEINTGYGTLGASMSEELIWTETDFGKLYGGYAQDADMFAVGVIACKLLYGEYPFKDMNQLFNNKVVVHYIIVYGYQ</sequence>
<comment type="similarity">
    <text evidence="8">Belongs to the protein kinase superfamily.</text>
</comment>
<dbReference type="PROSITE" id="PS50011">
    <property type="entry name" value="PROTEIN_KINASE_DOM"/>
    <property type="match status" value="1"/>
</dbReference>
<keyword evidence="5 11" id="KW-0418">Kinase</keyword>
<keyword evidence="2" id="KW-0597">Phosphoprotein</keyword>
<evidence type="ECO:0000256" key="4">
    <source>
        <dbReference type="ARBA" id="ARBA00022741"/>
    </source>
</evidence>
<dbReference type="InterPro" id="IPR000719">
    <property type="entry name" value="Prot_kinase_dom"/>
</dbReference>
<evidence type="ECO:0000259" key="10">
    <source>
        <dbReference type="PROSITE" id="PS50011"/>
    </source>
</evidence>
<dbReference type="Pfam" id="PF00069">
    <property type="entry name" value="Pkinase"/>
    <property type="match status" value="1"/>
</dbReference>
<accession>A0AAD4R1A3</accession>
<dbReference type="AlphaFoldDB" id="A0AAD4R1A3"/>
<evidence type="ECO:0000256" key="7">
    <source>
        <dbReference type="PROSITE-ProRule" id="PRU10141"/>
    </source>
</evidence>
<dbReference type="GO" id="GO:0005524">
    <property type="term" value="F:ATP binding"/>
    <property type="evidence" value="ECO:0007669"/>
    <property type="project" value="UniProtKB-UniRule"/>
</dbReference>
<keyword evidence="12" id="KW-1185">Reference proteome</keyword>
<feature type="domain" description="Protein kinase" evidence="10">
    <location>
        <begin position="35"/>
        <end position="332"/>
    </location>
</feature>
<dbReference type="Proteomes" id="UP001201812">
    <property type="component" value="Unassembled WGS sequence"/>
</dbReference>
<evidence type="ECO:0000256" key="8">
    <source>
        <dbReference type="RuleBase" id="RU000304"/>
    </source>
</evidence>
<evidence type="ECO:0000256" key="6">
    <source>
        <dbReference type="ARBA" id="ARBA00022840"/>
    </source>
</evidence>
<keyword evidence="3" id="KW-0808">Transferase</keyword>
<dbReference type="SMART" id="SM00220">
    <property type="entry name" value="S_TKc"/>
    <property type="match status" value="1"/>
</dbReference>
<keyword evidence="1 8" id="KW-0723">Serine/threonine-protein kinase</keyword>
<feature type="chain" id="PRO_5042090253" evidence="9">
    <location>
        <begin position="20"/>
        <end position="332"/>
    </location>
</feature>
<dbReference type="GO" id="GO:0004674">
    <property type="term" value="F:protein serine/threonine kinase activity"/>
    <property type="evidence" value="ECO:0007669"/>
    <property type="project" value="UniProtKB-KW"/>
</dbReference>
<evidence type="ECO:0000256" key="5">
    <source>
        <dbReference type="ARBA" id="ARBA00022777"/>
    </source>
</evidence>
<keyword evidence="4 7" id="KW-0547">Nucleotide-binding</keyword>